<protein>
    <submittedName>
        <fullName evidence="9">Uncharacterized protein</fullName>
    </submittedName>
</protein>
<reference evidence="9" key="1">
    <citation type="submission" date="2021-02" db="EMBL/GenBank/DDBJ databases">
        <authorList>
            <person name="Nowell W R."/>
        </authorList>
    </citation>
    <scope>NUCLEOTIDE SEQUENCE</scope>
</reference>
<feature type="transmembrane region" description="Helical" evidence="7">
    <location>
        <begin position="267"/>
        <end position="289"/>
    </location>
</feature>
<feature type="non-terminal residue" evidence="9">
    <location>
        <position position="1"/>
    </location>
</feature>
<dbReference type="InterPro" id="IPR000175">
    <property type="entry name" value="Na/ntran_symport"/>
</dbReference>
<evidence type="ECO:0000313" key="9">
    <source>
        <dbReference type="EMBL" id="CAF4070754.1"/>
    </source>
</evidence>
<accession>A0A8S2PUI4</accession>
<proteinExistence type="predicted"/>
<dbReference type="Proteomes" id="UP000677228">
    <property type="component" value="Unassembled WGS sequence"/>
</dbReference>
<evidence type="ECO:0000256" key="4">
    <source>
        <dbReference type="ARBA" id="ARBA00022989"/>
    </source>
</evidence>
<dbReference type="PANTHER" id="PTHR11616">
    <property type="entry name" value="SODIUM/CHLORIDE DEPENDENT TRANSPORTER"/>
    <property type="match status" value="1"/>
</dbReference>
<dbReference type="PROSITE" id="PS50267">
    <property type="entry name" value="NA_NEUROTRAN_SYMP_3"/>
    <property type="match status" value="1"/>
</dbReference>
<evidence type="ECO:0000256" key="6">
    <source>
        <dbReference type="PIRSR" id="PIRSR600175-1"/>
    </source>
</evidence>
<keyword evidence="6" id="KW-0479">Metal-binding</keyword>
<comment type="subcellular location">
    <subcellularLocation>
        <location evidence="1">Membrane</location>
        <topology evidence="1">Multi-pass membrane protein</topology>
    </subcellularLocation>
</comment>
<organism evidence="9 10">
    <name type="scientific">Didymodactylos carnosus</name>
    <dbReference type="NCBI Taxonomy" id="1234261"/>
    <lineage>
        <taxon>Eukaryota</taxon>
        <taxon>Metazoa</taxon>
        <taxon>Spiralia</taxon>
        <taxon>Gnathifera</taxon>
        <taxon>Rotifera</taxon>
        <taxon>Eurotatoria</taxon>
        <taxon>Bdelloidea</taxon>
        <taxon>Philodinida</taxon>
        <taxon>Philodinidae</taxon>
        <taxon>Didymodactylos</taxon>
    </lineage>
</organism>
<keyword evidence="3 7" id="KW-0812">Transmembrane</keyword>
<dbReference type="EMBL" id="CAJOBA010039025">
    <property type="protein sequence ID" value="CAF4070754.1"/>
    <property type="molecule type" value="Genomic_DNA"/>
</dbReference>
<feature type="transmembrane region" description="Helical" evidence="7">
    <location>
        <begin position="103"/>
        <end position="124"/>
    </location>
</feature>
<dbReference type="InterPro" id="IPR037272">
    <property type="entry name" value="SNS_sf"/>
</dbReference>
<gene>
    <name evidence="8" type="ORF">OVA965_LOCUS26885</name>
    <name evidence="9" type="ORF">TMI583_LOCUS27625</name>
</gene>
<keyword evidence="6" id="KW-0915">Sodium</keyword>
<feature type="transmembrane region" description="Helical" evidence="7">
    <location>
        <begin position="27"/>
        <end position="47"/>
    </location>
</feature>
<sequence length="382" mass="42669">MGFGIAPQDNYILNKSPGIGYISTIEWPLVLSLLASWVLVFICLIRGTKSFSKVVYFTVIFPYVILLILGIRGWMLPGASKGILFYIRPVFSKLLDARVWNDAANQIFFVLSVSYGGLITLSSYNRFNQNTLSNTLIITITNVITSIFAGFVIFAFLGYLAYITGQEVTSVVTEGPGLAFVIYSFAVTTLPGAPLWSILFFLMLIALGTSTVLVSVDTITTVFTDQFNSLRPYKTFLTLIACVIMFLLGLVLCTDAGIYWLELLDRFIGSWTALTIALLECICIAYVYGGNNFRSNIQSMFGSNHFAVKTYRIFQFCWLFATPALLAALIVFTFVGYRRLHLGPYIYPQWAMYLGWGLTGLIMSGAVLWAFYSILSVLIQRK</sequence>
<feature type="binding site" evidence="6">
    <location>
        <position position="207"/>
    </location>
    <ligand>
        <name>Na(+)</name>
        <dbReference type="ChEBI" id="CHEBI:29101"/>
        <label>1</label>
    </ligand>
</feature>
<dbReference type="Pfam" id="PF00209">
    <property type="entry name" value="SNF"/>
    <property type="match status" value="1"/>
</dbReference>
<evidence type="ECO:0000256" key="2">
    <source>
        <dbReference type="ARBA" id="ARBA00022448"/>
    </source>
</evidence>
<dbReference type="GO" id="GO:0046872">
    <property type="term" value="F:metal ion binding"/>
    <property type="evidence" value="ECO:0007669"/>
    <property type="project" value="UniProtKB-KW"/>
</dbReference>
<feature type="transmembrane region" description="Helical" evidence="7">
    <location>
        <begin position="54"/>
        <end position="75"/>
    </location>
</feature>
<evidence type="ECO:0000313" key="10">
    <source>
        <dbReference type="Proteomes" id="UP000682733"/>
    </source>
</evidence>
<feature type="transmembrane region" description="Helical" evidence="7">
    <location>
        <begin position="136"/>
        <end position="162"/>
    </location>
</feature>
<evidence type="ECO:0000313" key="8">
    <source>
        <dbReference type="EMBL" id="CAF1264491.1"/>
    </source>
</evidence>
<feature type="transmembrane region" description="Helical" evidence="7">
    <location>
        <begin position="310"/>
        <end position="335"/>
    </location>
</feature>
<dbReference type="AlphaFoldDB" id="A0A8S2PUI4"/>
<dbReference type="EMBL" id="CAJNOK010017470">
    <property type="protein sequence ID" value="CAF1264491.1"/>
    <property type="molecule type" value="Genomic_DNA"/>
</dbReference>
<keyword evidence="4 7" id="KW-1133">Transmembrane helix</keyword>
<name>A0A8S2PUI4_9BILA</name>
<dbReference type="GO" id="GO:0005886">
    <property type="term" value="C:plasma membrane"/>
    <property type="evidence" value="ECO:0007669"/>
    <property type="project" value="TreeGrafter"/>
</dbReference>
<evidence type="ECO:0000256" key="7">
    <source>
        <dbReference type="SAM" id="Phobius"/>
    </source>
</evidence>
<dbReference type="PANTHER" id="PTHR11616:SF240">
    <property type="entry name" value="BLOATED TUBULES, ISOFORM B-RELATED"/>
    <property type="match status" value="1"/>
</dbReference>
<keyword evidence="2" id="KW-0813">Transport</keyword>
<evidence type="ECO:0000256" key="5">
    <source>
        <dbReference type="ARBA" id="ARBA00023136"/>
    </source>
</evidence>
<feature type="binding site" evidence="6">
    <location>
        <position position="142"/>
    </location>
    <ligand>
        <name>Na(+)</name>
        <dbReference type="ChEBI" id="CHEBI:29101"/>
        <label>1</label>
    </ligand>
</feature>
<evidence type="ECO:0000256" key="3">
    <source>
        <dbReference type="ARBA" id="ARBA00022692"/>
    </source>
</evidence>
<comment type="caution">
    <text evidence="9">The sequence shown here is derived from an EMBL/GenBank/DDBJ whole genome shotgun (WGS) entry which is preliminary data.</text>
</comment>
<evidence type="ECO:0000256" key="1">
    <source>
        <dbReference type="ARBA" id="ARBA00004141"/>
    </source>
</evidence>
<feature type="transmembrane region" description="Helical" evidence="7">
    <location>
        <begin position="236"/>
        <end position="261"/>
    </location>
</feature>
<dbReference type="Proteomes" id="UP000682733">
    <property type="component" value="Unassembled WGS sequence"/>
</dbReference>
<dbReference type="GO" id="GO:0015375">
    <property type="term" value="F:glycine:sodium symporter activity"/>
    <property type="evidence" value="ECO:0007669"/>
    <property type="project" value="TreeGrafter"/>
</dbReference>
<feature type="transmembrane region" description="Helical" evidence="7">
    <location>
        <begin position="195"/>
        <end position="216"/>
    </location>
</feature>
<keyword evidence="5 7" id="KW-0472">Membrane</keyword>
<dbReference type="PRINTS" id="PR00176">
    <property type="entry name" value="NANEUSMPORT"/>
</dbReference>
<dbReference type="SUPFAM" id="SSF161070">
    <property type="entry name" value="SNF-like"/>
    <property type="match status" value="1"/>
</dbReference>
<feature type="transmembrane region" description="Helical" evidence="7">
    <location>
        <begin position="355"/>
        <end position="379"/>
    </location>
</feature>